<dbReference type="GO" id="GO:0005615">
    <property type="term" value="C:extracellular space"/>
    <property type="evidence" value="ECO:0007669"/>
    <property type="project" value="TreeGrafter"/>
</dbReference>
<reference evidence="4" key="1">
    <citation type="submission" date="2025-08" db="UniProtKB">
        <authorList>
            <consortium name="Ensembl"/>
        </authorList>
    </citation>
    <scope>IDENTIFICATION</scope>
</reference>
<keyword evidence="2" id="KW-0732">Signal</keyword>
<organism evidence="4 5">
    <name type="scientific">Chrysemys picta bellii</name>
    <name type="common">Western painted turtle</name>
    <name type="synonym">Emys bellii</name>
    <dbReference type="NCBI Taxonomy" id="8478"/>
    <lineage>
        <taxon>Eukaryota</taxon>
        <taxon>Metazoa</taxon>
        <taxon>Chordata</taxon>
        <taxon>Craniata</taxon>
        <taxon>Vertebrata</taxon>
        <taxon>Euteleostomi</taxon>
        <taxon>Archelosauria</taxon>
        <taxon>Testudinata</taxon>
        <taxon>Testudines</taxon>
        <taxon>Cryptodira</taxon>
        <taxon>Durocryptodira</taxon>
        <taxon>Testudinoidea</taxon>
        <taxon>Emydidae</taxon>
        <taxon>Chrysemys</taxon>
    </lineage>
</organism>
<evidence type="ECO:0000313" key="5">
    <source>
        <dbReference type="Proteomes" id="UP000694380"/>
    </source>
</evidence>
<evidence type="ECO:0000259" key="3">
    <source>
        <dbReference type="PROSITE" id="PS50279"/>
    </source>
</evidence>
<dbReference type="Ensembl" id="ENSCPBT00000046474.1">
    <property type="protein sequence ID" value="ENSCPBP00000039649.1"/>
    <property type="gene ID" value="ENSCPBG00000027304.1"/>
</dbReference>
<evidence type="ECO:0000256" key="2">
    <source>
        <dbReference type="SAM" id="SignalP"/>
    </source>
</evidence>
<dbReference type="PANTHER" id="PTHR10083:SF374">
    <property type="entry name" value="BPTI_KUNITZ INHIBITOR DOMAIN-CONTAINING PROTEIN"/>
    <property type="match status" value="1"/>
</dbReference>
<dbReference type="AlphaFoldDB" id="A0A8C3PFQ1"/>
<dbReference type="Pfam" id="PF00014">
    <property type="entry name" value="Kunitz_BPTI"/>
    <property type="match status" value="1"/>
</dbReference>
<name>A0A8C3PFQ1_CHRPI</name>
<feature type="signal peptide" evidence="2">
    <location>
        <begin position="1"/>
        <end position="20"/>
    </location>
</feature>
<dbReference type="InterPro" id="IPR020901">
    <property type="entry name" value="Prtase_inh_Kunz-CS"/>
</dbReference>
<protein>
    <recommendedName>
        <fullName evidence="3">BPTI/Kunitz inhibitor domain-containing protein</fullName>
    </recommendedName>
</protein>
<feature type="chain" id="PRO_5034951653" description="BPTI/Kunitz inhibitor domain-containing protein" evidence="2">
    <location>
        <begin position="21"/>
        <end position="141"/>
    </location>
</feature>
<keyword evidence="1" id="KW-1015">Disulfide bond</keyword>
<dbReference type="InterPro" id="IPR036880">
    <property type="entry name" value="Kunitz_BPTI_sf"/>
</dbReference>
<proteinExistence type="predicted"/>
<dbReference type="Proteomes" id="UP000694380">
    <property type="component" value="Unplaced"/>
</dbReference>
<evidence type="ECO:0000313" key="4">
    <source>
        <dbReference type="Ensembl" id="ENSCPBP00000039649.1"/>
    </source>
</evidence>
<evidence type="ECO:0000256" key="1">
    <source>
        <dbReference type="ARBA" id="ARBA00023157"/>
    </source>
</evidence>
<dbReference type="PRINTS" id="PR00759">
    <property type="entry name" value="BASICPTASE"/>
</dbReference>
<sequence>TSFCLFLICCLVISLAVSEAESCAAWSPVPAPPPLCSAPPDFCQLSPDIGPCKAWVPRLFYNSSSQHCELFIYGGCQGNPNNFAEEEECLQACGPPGESRAWGGGLISLCRAIRPTPACSHQSAQRRALSVLCTRHLQTPP</sequence>
<dbReference type="FunFam" id="4.10.410.10:FF:000004">
    <property type="entry name" value="Tissue factor pathway inhibitor"/>
    <property type="match status" value="1"/>
</dbReference>
<dbReference type="InterPro" id="IPR050098">
    <property type="entry name" value="TFPI/VKTCI-like"/>
</dbReference>
<dbReference type="InterPro" id="IPR002223">
    <property type="entry name" value="Kunitz_BPTI"/>
</dbReference>
<dbReference type="PANTHER" id="PTHR10083">
    <property type="entry name" value="KUNITZ-TYPE PROTEASE INHIBITOR-RELATED"/>
    <property type="match status" value="1"/>
</dbReference>
<dbReference type="PROSITE" id="PS50279">
    <property type="entry name" value="BPTI_KUNITZ_2"/>
    <property type="match status" value="1"/>
</dbReference>
<dbReference type="SMART" id="SM00131">
    <property type="entry name" value="KU"/>
    <property type="match status" value="1"/>
</dbReference>
<feature type="domain" description="BPTI/Kunitz inhibitor" evidence="3">
    <location>
        <begin position="43"/>
        <end position="93"/>
    </location>
</feature>
<dbReference type="PROSITE" id="PS00280">
    <property type="entry name" value="BPTI_KUNITZ_1"/>
    <property type="match status" value="1"/>
</dbReference>
<dbReference type="GeneTree" id="ENSGT01150000287891"/>
<dbReference type="Gene3D" id="4.10.410.10">
    <property type="entry name" value="Pancreatic trypsin inhibitor Kunitz domain"/>
    <property type="match status" value="1"/>
</dbReference>
<keyword evidence="5" id="KW-1185">Reference proteome</keyword>
<accession>A0A8C3PFQ1</accession>
<dbReference type="GO" id="GO:0004867">
    <property type="term" value="F:serine-type endopeptidase inhibitor activity"/>
    <property type="evidence" value="ECO:0007669"/>
    <property type="project" value="InterPro"/>
</dbReference>
<dbReference type="SUPFAM" id="SSF57362">
    <property type="entry name" value="BPTI-like"/>
    <property type="match status" value="1"/>
</dbReference>
<dbReference type="OMA" id="ANCENDW"/>
<reference evidence="4" key="2">
    <citation type="submission" date="2025-09" db="UniProtKB">
        <authorList>
            <consortium name="Ensembl"/>
        </authorList>
    </citation>
    <scope>IDENTIFICATION</scope>
</reference>